<evidence type="ECO:0000259" key="1">
    <source>
        <dbReference type="PROSITE" id="PS51202"/>
    </source>
</evidence>
<reference evidence="2 3" key="1">
    <citation type="submission" date="2018-04" db="EMBL/GenBank/DDBJ databases">
        <title>Genomic Encyclopedia of Archaeal and Bacterial Type Strains, Phase II (KMG-II): from individual species to whole genera.</title>
        <authorList>
            <person name="Goeker M."/>
        </authorList>
    </citation>
    <scope>NUCLEOTIDE SEQUENCE [LARGE SCALE GENOMIC DNA]</scope>
    <source>
        <strain evidence="2 3">DSM 45169</strain>
    </source>
</reference>
<dbReference type="InterPro" id="IPR036721">
    <property type="entry name" value="RCK_C_sf"/>
</dbReference>
<dbReference type="GO" id="GO:0008324">
    <property type="term" value="F:monoatomic cation transmembrane transporter activity"/>
    <property type="evidence" value="ECO:0007669"/>
    <property type="project" value="InterPro"/>
</dbReference>
<dbReference type="GO" id="GO:0006813">
    <property type="term" value="P:potassium ion transport"/>
    <property type="evidence" value="ECO:0007669"/>
    <property type="project" value="InterPro"/>
</dbReference>
<dbReference type="AlphaFoldDB" id="A0A2T4Z442"/>
<dbReference type="PANTHER" id="PTHR30445">
    <property type="entry name" value="K(+)_H(+) ANTIPORTER SUBUNIT KHTT"/>
    <property type="match status" value="1"/>
</dbReference>
<organism evidence="2 3">
    <name type="scientific">Desmospora activa DSM 45169</name>
    <dbReference type="NCBI Taxonomy" id="1121389"/>
    <lineage>
        <taxon>Bacteria</taxon>
        <taxon>Bacillati</taxon>
        <taxon>Bacillota</taxon>
        <taxon>Bacilli</taxon>
        <taxon>Bacillales</taxon>
        <taxon>Thermoactinomycetaceae</taxon>
        <taxon>Desmospora</taxon>
    </lineage>
</organism>
<dbReference type="PROSITE" id="PS51202">
    <property type="entry name" value="RCK_C"/>
    <property type="match status" value="1"/>
</dbReference>
<dbReference type="InterPro" id="IPR006037">
    <property type="entry name" value="RCK_C"/>
</dbReference>
<dbReference type="Pfam" id="PF25991">
    <property type="entry name" value="KhtT_N"/>
    <property type="match status" value="1"/>
</dbReference>
<dbReference type="InterPro" id="IPR050144">
    <property type="entry name" value="AAE_transporter"/>
</dbReference>
<dbReference type="Pfam" id="PF02080">
    <property type="entry name" value="TrkA_C"/>
    <property type="match status" value="1"/>
</dbReference>
<keyword evidence="3" id="KW-1185">Reference proteome</keyword>
<dbReference type="InterPro" id="IPR058776">
    <property type="entry name" value="KhtT-like_N"/>
</dbReference>
<dbReference type="Gene3D" id="3.30.70.1450">
    <property type="entry name" value="Regulator of K+ conductance, C-terminal domain"/>
    <property type="match status" value="1"/>
</dbReference>
<sequence>MDIRVGDLPGIGKKVSFITAEDQKIVLVIHHTGKRELYFFADLDEEDPEFTMDLTGEETRQLGAQLLGAAYQTVDMDRMKLFRKKMVLEWVTLSPVSPFSGKTIAEGQIRKRTGVTILGIIRGEDTIVSPPADTELRAGDTLMVAGANEQVVSFEAFCRGEEE</sequence>
<name>A0A2T4Z442_9BACL</name>
<protein>
    <submittedName>
        <fullName evidence="2">Potassium/proton antiporter regulatory subunit (CPA2 family)</fullName>
    </submittedName>
</protein>
<dbReference type="EMBL" id="PZZP01000002">
    <property type="protein sequence ID" value="PTM56625.1"/>
    <property type="molecule type" value="Genomic_DNA"/>
</dbReference>
<evidence type="ECO:0000313" key="2">
    <source>
        <dbReference type="EMBL" id="PTM56625.1"/>
    </source>
</evidence>
<dbReference type="PIRSF" id="PIRSF005028">
    <property type="entry name" value="KhtT"/>
    <property type="match status" value="1"/>
</dbReference>
<dbReference type="SUPFAM" id="SSF116726">
    <property type="entry name" value="TrkA C-terminal domain-like"/>
    <property type="match status" value="1"/>
</dbReference>
<evidence type="ECO:0000313" key="3">
    <source>
        <dbReference type="Proteomes" id="UP000241639"/>
    </source>
</evidence>
<feature type="domain" description="RCK C-terminal" evidence="1">
    <location>
        <begin position="74"/>
        <end position="160"/>
    </location>
</feature>
<dbReference type="InterPro" id="IPR026278">
    <property type="entry name" value="KhtT"/>
</dbReference>
<dbReference type="Proteomes" id="UP000241639">
    <property type="component" value="Unassembled WGS sequence"/>
</dbReference>
<dbReference type="RefSeq" id="WP_211316655.1">
    <property type="nucleotide sequence ID" value="NZ_PZZP01000002.1"/>
</dbReference>
<proteinExistence type="predicted"/>
<gene>
    <name evidence="2" type="ORF">C8J48_2950</name>
</gene>
<dbReference type="PANTHER" id="PTHR30445:SF8">
    <property type="entry name" value="K(+)_H(+) ANTIPORTER SUBUNIT KHTT"/>
    <property type="match status" value="1"/>
</dbReference>
<comment type="caution">
    <text evidence="2">The sequence shown here is derived from an EMBL/GenBank/DDBJ whole genome shotgun (WGS) entry which is preliminary data.</text>
</comment>
<accession>A0A2T4Z442</accession>